<keyword evidence="5" id="KW-0472">Membrane</keyword>
<evidence type="ECO:0000256" key="2">
    <source>
        <dbReference type="ARBA" id="ARBA00023224"/>
    </source>
</evidence>
<keyword evidence="5" id="KW-0812">Transmembrane</keyword>
<dbReference type="AlphaFoldDB" id="W9VC01"/>
<evidence type="ECO:0000256" key="5">
    <source>
        <dbReference type="SAM" id="Phobius"/>
    </source>
</evidence>
<dbReference type="EMBL" id="AONC01000040">
    <property type="protein sequence ID" value="EXJ14501.1"/>
    <property type="molecule type" value="Genomic_DNA"/>
</dbReference>
<proteinExistence type="inferred from homology"/>
<keyword evidence="5" id="KW-1133">Transmembrane helix</keyword>
<dbReference type="PROSITE" id="PS50885">
    <property type="entry name" value="HAMP"/>
    <property type="match status" value="2"/>
</dbReference>
<dbReference type="Pfam" id="PF17201">
    <property type="entry name" value="Cache_3-Cache_2"/>
    <property type="match status" value="1"/>
</dbReference>
<evidence type="ECO:0000259" key="7">
    <source>
        <dbReference type="PROSITE" id="PS50885"/>
    </source>
</evidence>
<gene>
    <name evidence="8" type="ORF">D779_2642</name>
</gene>
<dbReference type="eggNOG" id="COG0840">
    <property type="taxonomic scope" value="Bacteria"/>
</dbReference>
<dbReference type="SUPFAM" id="SSF58104">
    <property type="entry name" value="Methyl-accepting chemotaxis protein (MCP) signaling domain"/>
    <property type="match status" value="1"/>
</dbReference>
<organism evidence="8 9">
    <name type="scientific">Imhoffiella purpurea</name>
    <dbReference type="NCBI Taxonomy" id="1249627"/>
    <lineage>
        <taxon>Bacteria</taxon>
        <taxon>Pseudomonadati</taxon>
        <taxon>Pseudomonadota</taxon>
        <taxon>Gammaproteobacteria</taxon>
        <taxon>Chromatiales</taxon>
        <taxon>Chromatiaceae</taxon>
        <taxon>Imhoffiella</taxon>
    </lineage>
</organism>
<dbReference type="CDD" id="cd06225">
    <property type="entry name" value="HAMP"/>
    <property type="match status" value="1"/>
</dbReference>
<dbReference type="InterPro" id="IPR033462">
    <property type="entry name" value="Cache_3-Cache_2"/>
</dbReference>
<dbReference type="OrthoDB" id="9781845at2"/>
<dbReference type="InterPro" id="IPR003660">
    <property type="entry name" value="HAMP_dom"/>
</dbReference>
<accession>W9VC01</accession>
<dbReference type="SMART" id="SM00304">
    <property type="entry name" value="HAMP"/>
    <property type="match status" value="2"/>
</dbReference>
<dbReference type="PATRIC" id="fig|1249627.3.peg.2807"/>
<evidence type="ECO:0000256" key="1">
    <source>
        <dbReference type="ARBA" id="ARBA00004370"/>
    </source>
</evidence>
<keyword evidence="9" id="KW-1185">Reference proteome</keyword>
<dbReference type="Proteomes" id="UP000019460">
    <property type="component" value="Unassembled WGS sequence"/>
</dbReference>
<dbReference type="SUPFAM" id="SSF103190">
    <property type="entry name" value="Sensory domain-like"/>
    <property type="match status" value="1"/>
</dbReference>
<feature type="domain" description="Methyl-accepting transducer" evidence="6">
    <location>
        <begin position="472"/>
        <end position="708"/>
    </location>
</feature>
<evidence type="ECO:0000313" key="9">
    <source>
        <dbReference type="Proteomes" id="UP000019460"/>
    </source>
</evidence>
<dbReference type="PANTHER" id="PTHR32089:SF114">
    <property type="entry name" value="METHYL-ACCEPTING CHEMOTAXIS PROTEIN MCPB"/>
    <property type="match status" value="1"/>
</dbReference>
<protein>
    <submittedName>
        <fullName evidence="8">Putative methyl-accepting chemotaxis sensory transducer</fullName>
    </submittedName>
</protein>
<dbReference type="InterPro" id="IPR029151">
    <property type="entry name" value="Sensor-like_sf"/>
</dbReference>
<evidence type="ECO:0000313" key="8">
    <source>
        <dbReference type="EMBL" id="EXJ14501.1"/>
    </source>
</evidence>
<dbReference type="STRING" id="1249627.D779_2642"/>
<feature type="domain" description="HAMP" evidence="7">
    <location>
        <begin position="416"/>
        <end position="467"/>
    </location>
</feature>
<dbReference type="Pfam" id="PF00672">
    <property type="entry name" value="HAMP"/>
    <property type="match status" value="1"/>
</dbReference>
<name>W9VC01_9GAMM</name>
<dbReference type="InterPro" id="IPR004089">
    <property type="entry name" value="MCPsignal_dom"/>
</dbReference>
<dbReference type="CDD" id="cd12912">
    <property type="entry name" value="PDC2_MCP_like"/>
    <property type="match status" value="1"/>
</dbReference>
<reference evidence="8 9" key="1">
    <citation type="submission" date="2012-11" db="EMBL/GenBank/DDBJ databases">
        <title>Genome assembly of Thiorhodococcus sp. AK35.</title>
        <authorList>
            <person name="Nupur N."/>
            <person name="Khatri I."/>
            <person name="Subramanian S."/>
            <person name="Pinnaka A."/>
        </authorList>
    </citation>
    <scope>NUCLEOTIDE SEQUENCE [LARGE SCALE GENOMIC DNA]</scope>
    <source>
        <strain evidence="8 9">AK35</strain>
    </source>
</reference>
<dbReference type="Pfam" id="PF00015">
    <property type="entry name" value="MCPsignal"/>
    <property type="match status" value="1"/>
</dbReference>
<feature type="transmembrane region" description="Helical" evidence="5">
    <location>
        <begin position="336"/>
        <end position="356"/>
    </location>
</feature>
<dbReference type="SMART" id="SM00283">
    <property type="entry name" value="MA"/>
    <property type="match status" value="1"/>
</dbReference>
<dbReference type="PANTHER" id="PTHR32089">
    <property type="entry name" value="METHYL-ACCEPTING CHEMOTAXIS PROTEIN MCPB"/>
    <property type="match status" value="1"/>
</dbReference>
<dbReference type="GO" id="GO:0006935">
    <property type="term" value="P:chemotaxis"/>
    <property type="evidence" value="ECO:0007669"/>
    <property type="project" value="UniProtKB-ARBA"/>
</dbReference>
<dbReference type="RefSeq" id="WP_052348132.1">
    <property type="nucleotide sequence ID" value="NZ_AONC01000040.1"/>
</dbReference>
<sequence length="746" mass="80406">MNRQESDKRGFRFSDQKLAFQITLIATLLALVILATLVVFAGRYTSDAMTTAAERDFKAEVNGLLRTLDITYELSKETSVSYSAILEKDIGEQLVIDSQQTMRVGEVSAPIVRVGDTIANGNLEVVDQFSDLTDALATIFARSGDDLVRVTTSVRGVDGQRPIGTLLDKDSPAYINLMNGKPFTGRNTLFGTNVMGTYTPVLGADGQVAGALFAGVDLTKTMETLFETVANTRFGENGYAYVVDDSSAEGRGTMVVHPELQGQKIQDIKDGLGQTGTLMPLIEKRSGLYSYTWYDSEGRPDDKFVAFERSAPWGWVVAGGTTRSEITAVGDQLQRFLIVAGIVAAVLLGALLWLAITSRLKPLEHLRGVVRALSEGDDEARARLTTKDEVGVLATAFDRMMDERVATQAAIQRENDQLNASVLALLQAVAQLSQRDLTVKVPVTEDVTGALADALNALTNETGKVLTDVSDISADVTAASLKVKEQADTLMSVAQVERQEVEHTADSLATAASTMNQIAELANVCNAAADKAINTTRQALDAVTDTVGGINSTRDIIRETEKRIKRLGERSQEISGVVNLINTIAERTHILALNASMHAASAGEAGRGFAVVADEVQRLAESARQATAQIATLVNSIQVETADTVNSMSSAIAQVVAGSRMAEQAGEQMQTTQSSTAELVRLVQQIATSSQEQAKVSNLLLERASEIRKSTEQTSRRLEEQTEYTDNLVDYARNLLATVRVFKLPA</sequence>
<comment type="similarity">
    <text evidence="3">Belongs to the methyl-accepting chemotaxis (MCP) protein family.</text>
</comment>
<feature type="domain" description="HAMP" evidence="7">
    <location>
        <begin position="357"/>
        <end position="409"/>
    </location>
</feature>
<dbReference type="Gene3D" id="3.30.450.20">
    <property type="entry name" value="PAS domain"/>
    <property type="match status" value="1"/>
</dbReference>
<dbReference type="Gene3D" id="6.10.340.10">
    <property type="match status" value="1"/>
</dbReference>
<keyword evidence="2 4" id="KW-0807">Transducer</keyword>
<dbReference type="GO" id="GO:0007165">
    <property type="term" value="P:signal transduction"/>
    <property type="evidence" value="ECO:0007669"/>
    <property type="project" value="UniProtKB-KW"/>
</dbReference>
<dbReference type="PROSITE" id="PS50111">
    <property type="entry name" value="CHEMOTAXIS_TRANSDUC_2"/>
    <property type="match status" value="1"/>
</dbReference>
<evidence type="ECO:0000259" key="6">
    <source>
        <dbReference type="PROSITE" id="PS50111"/>
    </source>
</evidence>
<dbReference type="GO" id="GO:0016020">
    <property type="term" value="C:membrane"/>
    <property type="evidence" value="ECO:0007669"/>
    <property type="project" value="UniProtKB-SubCell"/>
</dbReference>
<comment type="caution">
    <text evidence="8">The sequence shown here is derived from an EMBL/GenBank/DDBJ whole genome shotgun (WGS) entry which is preliminary data.</text>
</comment>
<dbReference type="eggNOG" id="COG4564">
    <property type="taxonomic scope" value="Bacteria"/>
</dbReference>
<feature type="transmembrane region" description="Helical" evidence="5">
    <location>
        <begin position="20"/>
        <end position="41"/>
    </location>
</feature>
<dbReference type="Gene3D" id="1.10.287.950">
    <property type="entry name" value="Methyl-accepting chemotaxis protein"/>
    <property type="match status" value="1"/>
</dbReference>
<evidence type="ECO:0000256" key="4">
    <source>
        <dbReference type="PROSITE-ProRule" id="PRU00284"/>
    </source>
</evidence>
<comment type="subcellular location">
    <subcellularLocation>
        <location evidence="1">Membrane</location>
    </subcellularLocation>
</comment>
<evidence type="ECO:0000256" key="3">
    <source>
        <dbReference type="ARBA" id="ARBA00029447"/>
    </source>
</evidence>